<accession>A0A5J5B025</accession>
<reference evidence="1 2" key="1">
    <citation type="submission" date="2019-09" db="EMBL/GenBank/DDBJ databases">
        <title>A chromosome-level genome assembly of the Chinese tupelo Nyssa sinensis.</title>
        <authorList>
            <person name="Yang X."/>
            <person name="Kang M."/>
            <person name="Yang Y."/>
            <person name="Xiong H."/>
            <person name="Wang M."/>
            <person name="Zhang Z."/>
            <person name="Wang Z."/>
            <person name="Wu H."/>
            <person name="Ma T."/>
            <person name="Liu J."/>
            <person name="Xi Z."/>
        </authorList>
    </citation>
    <scope>NUCLEOTIDE SEQUENCE [LARGE SCALE GENOMIC DNA]</scope>
    <source>
        <strain evidence="1">J267</strain>
        <tissue evidence="1">Leaf</tissue>
    </source>
</reference>
<keyword evidence="2" id="KW-1185">Reference proteome</keyword>
<sequence>MYIQDYGLILKWDHVGFYENFFFQLSVLPSPQRAQRCEAGFFTFGYKNLVLAEWRPSRFMMLYDYPSS</sequence>
<dbReference type="EMBL" id="CM018039">
    <property type="protein sequence ID" value="KAA8536663.1"/>
    <property type="molecule type" value="Genomic_DNA"/>
</dbReference>
<evidence type="ECO:0000313" key="1">
    <source>
        <dbReference type="EMBL" id="KAA8536663.1"/>
    </source>
</evidence>
<name>A0A5J5B025_9ASTE</name>
<proteinExistence type="predicted"/>
<dbReference type="AlphaFoldDB" id="A0A5J5B025"/>
<evidence type="ECO:0000313" key="2">
    <source>
        <dbReference type="Proteomes" id="UP000325577"/>
    </source>
</evidence>
<organism evidence="1 2">
    <name type="scientific">Nyssa sinensis</name>
    <dbReference type="NCBI Taxonomy" id="561372"/>
    <lineage>
        <taxon>Eukaryota</taxon>
        <taxon>Viridiplantae</taxon>
        <taxon>Streptophyta</taxon>
        <taxon>Embryophyta</taxon>
        <taxon>Tracheophyta</taxon>
        <taxon>Spermatophyta</taxon>
        <taxon>Magnoliopsida</taxon>
        <taxon>eudicotyledons</taxon>
        <taxon>Gunneridae</taxon>
        <taxon>Pentapetalae</taxon>
        <taxon>asterids</taxon>
        <taxon>Cornales</taxon>
        <taxon>Nyssaceae</taxon>
        <taxon>Nyssa</taxon>
    </lineage>
</organism>
<gene>
    <name evidence="1" type="ORF">F0562_029141</name>
</gene>
<protein>
    <submittedName>
        <fullName evidence="1">Uncharacterized protein</fullName>
    </submittedName>
</protein>
<dbReference type="Proteomes" id="UP000325577">
    <property type="component" value="Linkage Group LG16"/>
</dbReference>